<organism evidence="1">
    <name type="scientific">Arundo donax</name>
    <name type="common">Giant reed</name>
    <name type="synonym">Donax arundinaceus</name>
    <dbReference type="NCBI Taxonomy" id="35708"/>
    <lineage>
        <taxon>Eukaryota</taxon>
        <taxon>Viridiplantae</taxon>
        <taxon>Streptophyta</taxon>
        <taxon>Embryophyta</taxon>
        <taxon>Tracheophyta</taxon>
        <taxon>Spermatophyta</taxon>
        <taxon>Magnoliopsida</taxon>
        <taxon>Liliopsida</taxon>
        <taxon>Poales</taxon>
        <taxon>Poaceae</taxon>
        <taxon>PACMAD clade</taxon>
        <taxon>Arundinoideae</taxon>
        <taxon>Arundineae</taxon>
        <taxon>Arundo</taxon>
    </lineage>
</organism>
<sequence length="44" mass="4916">MELSIASTSFPELSFSGFLDRLIPRFSTGCQPLHCVVQNLVSRM</sequence>
<reference evidence="1" key="1">
    <citation type="submission" date="2014-09" db="EMBL/GenBank/DDBJ databases">
        <authorList>
            <person name="Magalhaes I.L.F."/>
            <person name="Oliveira U."/>
            <person name="Santos F.R."/>
            <person name="Vidigal T.H.D.A."/>
            <person name="Brescovit A.D."/>
            <person name="Santos A.J."/>
        </authorList>
    </citation>
    <scope>NUCLEOTIDE SEQUENCE</scope>
    <source>
        <tissue evidence="1">Shoot tissue taken approximately 20 cm above the soil surface</tissue>
    </source>
</reference>
<evidence type="ECO:0000313" key="1">
    <source>
        <dbReference type="EMBL" id="JAD79955.1"/>
    </source>
</evidence>
<name>A0A0A9D2R7_ARUDO</name>
<accession>A0A0A9D2R7</accession>
<proteinExistence type="predicted"/>
<dbReference type="EMBL" id="GBRH01217940">
    <property type="protein sequence ID" value="JAD79955.1"/>
    <property type="molecule type" value="Transcribed_RNA"/>
</dbReference>
<reference evidence="1" key="2">
    <citation type="journal article" date="2015" name="Data Brief">
        <title>Shoot transcriptome of the giant reed, Arundo donax.</title>
        <authorList>
            <person name="Barrero R.A."/>
            <person name="Guerrero F.D."/>
            <person name="Moolhuijzen P."/>
            <person name="Goolsby J.A."/>
            <person name="Tidwell J."/>
            <person name="Bellgard S.E."/>
            <person name="Bellgard M.I."/>
        </authorList>
    </citation>
    <scope>NUCLEOTIDE SEQUENCE</scope>
    <source>
        <tissue evidence="1">Shoot tissue taken approximately 20 cm above the soil surface</tissue>
    </source>
</reference>
<dbReference type="AlphaFoldDB" id="A0A0A9D2R7"/>
<protein>
    <submittedName>
        <fullName evidence="1">Uncharacterized protein</fullName>
    </submittedName>
</protein>